<sequence length="318" mass="34583">MAKSSKLETLLEQLNQLRADPTSAESIAQLRSILQSRYAIAIAQAAKLVGKFELSTLQPDLVTAFDRCLVKPVETDPNCHAKAAIADALYRLNAHQADLFLQGIRHIQLEPVWGGQADTAAKLRGICAMGLVRMNYPDAIAEIADLLADPEVPARVAAARAIAYSENDQGVPLLRLRVLIGDEPAVISECIAALLKLSSQKSLDLATRFLTAPEPQTQELVALALGESRLPAALEILTTWWQKQADPELRQTGLLAIAMLRTEAALDFLMTLIAKGRLLDAQNAIAALQIYRQDPVLWQRVQSAAAQREDASSLELGN</sequence>
<dbReference type="EMBL" id="JAHHHD010000001">
    <property type="protein sequence ID" value="MBW4657397.1"/>
    <property type="molecule type" value="Genomic_DNA"/>
</dbReference>
<dbReference type="Proteomes" id="UP000757435">
    <property type="component" value="Unassembled WGS sequence"/>
</dbReference>
<evidence type="ECO:0000256" key="2">
    <source>
        <dbReference type="ARBA" id="ARBA00022738"/>
    </source>
</evidence>
<name>A0A951UKY3_9CYAN</name>
<dbReference type="Gene3D" id="1.25.10.10">
    <property type="entry name" value="Leucine-rich Repeat Variant"/>
    <property type="match status" value="1"/>
</dbReference>
<proteinExistence type="predicted"/>
<gene>
    <name evidence="3" type="ORF">KME15_01890</name>
</gene>
<dbReference type="InterPro" id="IPR011989">
    <property type="entry name" value="ARM-like"/>
</dbReference>
<reference evidence="3" key="1">
    <citation type="submission" date="2021-05" db="EMBL/GenBank/DDBJ databases">
        <authorList>
            <person name="Pietrasiak N."/>
            <person name="Ward R."/>
            <person name="Stajich J.E."/>
            <person name="Kurbessoian T."/>
        </authorList>
    </citation>
    <scope>NUCLEOTIDE SEQUENCE</scope>
    <source>
        <strain evidence="3">UHER 2000/2452</strain>
    </source>
</reference>
<keyword evidence="1" id="KW-0042">Antenna complex</keyword>
<dbReference type="SUPFAM" id="SSF48371">
    <property type="entry name" value="ARM repeat"/>
    <property type="match status" value="1"/>
</dbReference>
<organism evidence="3 4">
    <name type="scientific">Drouetiella hepatica Uher 2000/2452</name>
    <dbReference type="NCBI Taxonomy" id="904376"/>
    <lineage>
        <taxon>Bacteria</taxon>
        <taxon>Bacillati</taxon>
        <taxon>Cyanobacteriota</taxon>
        <taxon>Cyanophyceae</taxon>
        <taxon>Oculatellales</taxon>
        <taxon>Oculatellaceae</taxon>
        <taxon>Drouetiella</taxon>
    </lineage>
</organism>
<evidence type="ECO:0000313" key="4">
    <source>
        <dbReference type="Proteomes" id="UP000757435"/>
    </source>
</evidence>
<dbReference type="GO" id="GO:0030089">
    <property type="term" value="C:phycobilisome"/>
    <property type="evidence" value="ECO:0007669"/>
    <property type="project" value="UniProtKB-KW"/>
</dbReference>
<evidence type="ECO:0000256" key="1">
    <source>
        <dbReference type="ARBA" id="ARBA00022549"/>
    </source>
</evidence>
<accession>A0A951UKY3</accession>
<comment type="caution">
    <text evidence="3">The sequence shown here is derived from an EMBL/GenBank/DDBJ whole genome shotgun (WGS) entry which is preliminary data.</text>
</comment>
<protein>
    <submittedName>
        <fullName evidence="3">HEAT repeat domain-containing protein</fullName>
    </submittedName>
</protein>
<keyword evidence="2" id="KW-0605">Phycobilisome</keyword>
<reference evidence="3" key="2">
    <citation type="journal article" date="2022" name="Microbiol. Resour. Announc.">
        <title>Metagenome Sequencing to Explore Phylogenomics of Terrestrial Cyanobacteria.</title>
        <authorList>
            <person name="Ward R.D."/>
            <person name="Stajich J.E."/>
            <person name="Johansen J.R."/>
            <person name="Huntemann M."/>
            <person name="Clum A."/>
            <person name="Foster B."/>
            <person name="Foster B."/>
            <person name="Roux S."/>
            <person name="Palaniappan K."/>
            <person name="Varghese N."/>
            <person name="Mukherjee S."/>
            <person name="Reddy T.B.K."/>
            <person name="Daum C."/>
            <person name="Copeland A."/>
            <person name="Chen I.A."/>
            <person name="Ivanova N.N."/>
            <person name="Kyrpides N.C."/>
            <person name="Shapiro N."/>
            <person name="Eloe-Fadrosh E.A."/>
            <person name="Pietrasiak N."/>
        </authorList>
    </citation>
    <scope>NUCLEOTIDE SEQUENCE</scope>
    <source>
        <strain evidence="3">UHER 2000/2452</strain>
    </source>
</reference>
<dbReference type="AlphaFoldDB" id="A0A951UKY3"/>
<dbReference type="Pfam" id="PF13646">
    <property type="entry name" value="HEAT_2"/>
    <property type="match status" value="1"/>
</dbReference>
<evidence type="ECO:0000313" key="3">
    <source>
        <dbReference type="EMBL" id="MBW4657397.1"/>
    </source>
</evidence>
<dbReference type="InterPro" id="IPR016024">
    <property type="entry name" value="ARM-type_fold"/>
</dbReference>